<evidence type="ECO:0000313" key="1">
    <source>
        <dbReference type="EMBL" id="KGE17405.1"/>
    </source>
</evidence>
<dbReference type="RefSeq" id="WP_036656246.1">
    <property type="nucleotide sequence ID" value="NZ_JQCR01000003.1"/>
</dbReference>
<dbReference type="InterPro" id="IPR012341">
    <property type="entry name" value="6hp_glycosidase-like_sf"/>
</dbReference>
<dbReference type="AlphaFoldDB" id="A0A098M4C4"/>
<dbReference type="PANTHER" id="PTHR31047:SF0">
    <property type="entry name" value="MEIOTICALLY UP-REGULATED GENE 157 PROTEIN"/>
    <property type="match status" value="1"/>
</dbReference>
<dbReference type="SMART" id="SM01149">
    <property type="entry name" value="DUF1237"/>
    <property type="match status" value="1"/>
</dbReference>
<dbReference type="STRING" id="268407.PWYN_22620"/>
<dbReference type="GO" id="GO:0016787">
    <property type="term" value="F:hydrolase activity"/>
    <property type="evidence" value="ECO:0007669"/>
    <property type="project" value="UniProtKB-KW"/>
</dbReference>
<dbReference type="SUPFAM" id="SSF48208">
    <property type="entry name" value="Six-hairpin glycosidases"/>
    <property type="match status" value="1"/>
</dbReference>
<organism evidence="1 2">
    <name type="scientific">Paenibacillus wynnii</name>
    <dbReference type="NCBI Taxonomy" id="268407"/>
    <lineage>
        <taxon>Bacteria</taxon>
        <taxon>Bacillati</taxon>
        <taxon>Bacillota</taxon>
        <taxon>Bacilli</taxon>
        <taxon>Bacillales</taxon>
        <taxon>Paenibacillaceae</taxon>
        <taxon>Paenibacillus</taxon>
    </lineage>
</organism>
<dbReference type="PIRSF" id="PIRSF028846">
    <property type="entry name" value="UCP028846"/>
    <property type="match status" value="1"/>
</dbReference>
<proteinExistence type="predicted"/>
<dbReference type="Gene3D" id="1.50.10.10">
    <property type="match status" value="1"/>
</dbReference>
<dbReference type="InterPro" id="IPR008928">
    <property type="entry name" value="6-hairpin_glycosidase_sf"/>
</dbReference>
<accession>A0A098M4C4</accession>
<evidence type="ECO:0000313" key="2">
    <source>
        <dbReference type="Proteomes" id="UP000029734"/>
    </source>
</evidence>
<dbReference type="OrthoDB" id="181472at2"/>
<dbReference type="EMBL" id="JQCR01000003">
    <property type="protein sequence ID" value="KGE17405.1"/>
    <property type="molecule type" value="Genomic_DNA"/>
</dbReference>
<sequence length="421" mass="47944">MNALTALVHEKMADRPKLARMFEKCLSNTWNTTIKRKPDGTTFVITGDIPAMWLRDSTAQVRPYLMLASEDEQIADMIQGLVERQFAYIELDPYANAFNETASGQGHQEDQTEMNPWIWERKYEIDSLCYPIQLSYLLWKNTGRTDHFNESFVKGVNQIIDLWTLEQNHESHSNYRFQRVNCPISDTLGRQGKGALTAYTGMTWSGFRPSDDACEYGYLIPSNMFAVVVLRYVCEIASGILGDTKLEASAKQLSEQIDEGIRRYGIVDHPEFGTVYVYEADGLGQFNIMDDANVPSLLSIPYLDYTGADDPVYANTRRLILSSTNPYFYEGKAASGIGSPHTPSRYIWHIALAIQGMTSINEEEQKDLLSLMEQTDAGTDFMHEGFHVDDPGEYTRPWFSWANMMFCEFLLMRCGIKVKRG</sequence>
<dbReference type="Pfam" id="PF06824">
    <property type="entry name" value="Glyco_hydro_125"/>
    <property type="match status" value="1"/>
</dbReference>
<comment type="caution">
    <text evidence="1">The sequence shown here is derived from an EMBL/GenBank/DDBJ whole genome shotgun (WGS) entry which is preliminary data.</text>
</comment>
<dbReference type="GO" id="GO:0005975">
    <property type="term" value="P:carbohydrate metabolic process"/>
    <property type="evidence" value="ECO:0007669"/>
    <property type="project" value="InterPro"/>
</dbReference>
<dbReference type="PANTHER" id="PTHR31047">
    <property type="entry name" value="MEIOTICALLY UP-REGULATED GENE 157 PROTEIN"/>
    <property type="match status" value="1"/>
</dbReference>
<dbReference type="InterPro" id="IPR008313">
    <property type="entry name" value="GH125"/>
</dbReference>
<protein>
    <submittedName>
        <fullName evidence="1">Glycosyl hydrolase</fullName>
    </submittedName>
</protein>
<reference evidence="1 2" key="2">
    <citation type="submission" date="2014-10" db="EMBL/GenBank/DDBJ databases">
        <title>Comparative genomics of the Paenibacillus odorifer group.</title>
        <authorList>
            <person name="Tsai Y.-C."/>
            <person name="Martin N."/>
            <person name="Korlach J."/>
            <person name="Wiedmann M."/>
        </authorList>
    </citation>
    <scope>NUCLEOTIDE SEQUENCE [LARGE SCALE GENOMIC DNA]</scope>
    <source>
        <strain evidence="1 2">DSM 18334</strain>
    </source>
</reference>
<gene>
    <name evidence="1" type="ORF">PWYN_22620</name>
</gene>
<name>A0A098M4C4_9BACL</name>
<reference evidence="1 2" key="1">
    <citation type="submission" date="2014-08" db="EMBL/GenBank/DDBJ databases">
        <authorList>
            <person name="den Bakker H.C."/>
        </authorList>
    </citation>
    <scope>NUCLEOTIDE SEQUENCE [LARGE SCALE GENOMIC DNA]</scope>
    <source>
        <strain evidence="1 2">DSM 18334</strain>
    </source>
</reference>
<dbReference type="eggNOG" id="COG3538">
    <property type="taxonomic scope" value="Bacteria"/>
</dbReference>
<dbReference type="Proteomes" id="UP000029734">
    <property type="component" value="Unassembled WGS sequence"/>
</dbReference>
<keyword evidence="1" id="KW-0378">Hydrolase</keyword>
<keyword evidence="2" id="KW-1185">Reference proteome</keyword>